<organism evidence="2 3">
    <name type="scientific">Bombyx mori</name>
    <name type="common">Silk moth</name>
    <dbReference type="NCBI Taxonomy" id="7091"/>
    <lineage>
        <taxon>Eukaryota</taxon>
        <taxon>Metazoa</taxon>
        <taxon>Ecdysozoa</taxon>
        <taxon>Arthropoda</taxon>
        <taxon>Hexapoda</taxon>
        <taxon>Insecta</taxon>
        <taxon>Pterygota</taxon>
        <taxon>Neoptera</taxon>
        <taxon>Endopterygota</taxon>
        <taxon>Lepidoptera</taxon>
        <taxon>Glossata</taxon>
        <taxon>Ditrysia</taxon>
        <taxon>Bombycoidea</taxon>
        <taxon>Bombycidae</taxon>
        <taxon>Bombycinae</taxon>
        <taxon>Bombyx</taxon>
    </lineage>
</organism>
<dbReference type="Proteomes" id="UP000005204">
    <property type="component" value="Unassembled WGS sequence"/>
</dbReference>
<reference evidence="3" key="1">
    <citation type="journal article" date="2008" name="Insect Biochem. Mol. Biol.">
        <title>The genome of a lepidopteran model insect, the silkworm Bombyx mori.</title>
        <authorList>
            <consortium name="International Silkworm Genome Consortium"/>
        </authorList>
    </citation>
    <scope>NUCLEOTIDE SEQUENCE [LARGE SCALE GENOMIC DNA]</scope>
    <source>
        <strain evidence="3">p50T</strain>
    </source>
</reference>
<accession>A0A8R2M3A7</accession>
<feature type="compositionally biased region" description="Pro residues" evidence="1">
    <location>
        <begin position="221"/>
        <end position="231"/>
    </location>
</feature>
<feature type="compositionally biased region" description="Low complexity" evidence="1">
    <location>
        <begin position="171"/>
        <end position="187"/>
    </location>
</feature>
<evidence type="ECO:0000313" key="3">
    <source>
        <dbReference type="Proteomes" id="UP000005204"/>
    </source>
</evidence>
<name>A0A8R2M3A7_BOMMO</name>
<evidence type="ECO:0000313" key="2">
    <source>
        <dbReference type="EnsemblMetazoa" id="XP_037871624.1"/>
    </source>
</evidence>
<dbReference type="EnsemblMetazoa" id="XM_038015696.1">
    <property type="protein sequence ID" value="XP_037871624.1"/>
    <property type="gene ID" value="LOC119629561"/>
</dbReference>
<keyword evidence="3" id="KW-1185">Reference proteome</keyword>
<feature type="compositionally biased region" description="Polar residues" evidence="1">
    <location>
        <begin position="196"/>
        <end position="205"/>
    </location>
</feature>
<dbReference type="AlphaFoldDB" id="A0A8R2M3A7"/>
<feature type="compositionally biased region" description="Basic and acidic residues" evidence="1">
    <location>
        <begin position="82"/>
        <end position="97"/>
    </location>
</feature>
<feature type="compositionally biased region" description="Acidic residues" evidence="1">
    <location>
        <begin position="108"/>
        <end position="117"/>
    </location>
</feature>
<feature type="region of interest" description="Disordered" evidence="1">
    <location>
        <begin position="1"/>
        <end position="251"/>
    </location>
</feature>
<protein>
    <submittedName>
        <fullName evidence="2">Uncharacterized protein</fullName>
    </submittedName>
</protein>
<proteinExistence type="predicted"/>
<evidence type="ECO:0000256" key="1">
    <source>
        <dbReference type="SAM" id="MobiDB-lite"/>
    </source>
</evidence>
<feature type="compositionally biased region" description="Low complexity" evidence="1">
    <location>
        <begin position="1"/>
        <end position="16"/>
    </location>
</feature>
<reference evidence="2" key="2">
    <citation type="submission" date="2022-06" db="UniProtKB">
        <authorList>
            <consortium name="EnsemblMetazoa"/>
        </authorList>
    </citation>
    <scope>IDENTIFICATION</scope>
    <source>
        <strain evidence="2">p50T (Dazao)</strain>
    </source>
</reference>
<sequence length="251" mass="27118">MSGGSSPPIISTPGPSHRGRQAMAGIFAHRSQPIGLEPDSGKDDRPGPSVAAQGVPRIRPEEASSPPLTDRTGPPRPRKKARSESDRSSSEAIDKRPRIGPSYKSINEDDEDEDTEETSSSHETSDSESETDSTKSSHSSSSRAKSLTPPKPTPKPRKRTGTAEVYAAKQLRTPPRSPSPTISPILTDRPRGAPTTGCTVGNLESTRYMDLEPTVSNPQPNSIPNPPPPQCPRLHTQPLQQRDRRLHCAHN</sequence>